<dbReference type="NCBIfam" id="NF041940">
    <property type="entry name" value="choice_anch_X"/>
    <property type="match status" value="1"/>
</dbReference>
<organism evidence="2 3">
    <name type="scientific">Massilia agilis</name>
    <dbReference type="NCBI Taxonomy" id="1811226"/>
    <lineage>
        <taxon>Bacteria</taxon>
        <taxon>Pseudomonadati</taxon>
        <taxon>Pseudomonadota</taxon>
        <taxon>Betaproteobacteria</taxon>
        <taxon>Burkholderiales</taxon>
        <taxon>Oxalobacteraceae</taxon>
        <taxon>Telluria group</taxon>
        <taxon>Massilia</taxon>
    </lineage>
</organism>
<proteinExistence type="predicted"/>
<evidence type="ECO:0008006" key="4">
    <source>
        <dbReference type="Google" id="ProtNLM"/>
    </source>
</evidence>
<feature type="chain" id="PRO_5045329982" description="Lipoprotein" evidence="1">
    <location>
        <begin position="25"/>
        <end position="469"/>
    </location>
</feature>
<sequence>MAHRSLTRNRIATLALAGALGTFAACGGRIAPPISVDAGAAAGPEIPVVIAPTVLRQRWTPYVIPETQAEPVLFEAQVSGKTSAATLTIDGKVYPLRDDGAGGDLAADDGIWTVQLPAATVLAKNKPEWVNRPYVGALRVAGADGTYNVFAEVWTAAIGSARLYPVDLGQETDYVVSYLARADQLTSLDPAFWAKRFYTTHPDQFDFLNIVLVDGARDNRHHGTVRNAVSGIGAQRMDAGATFGSATRLMGYNVFPLSAFFDHGGVGFLHETGHQWINYLPMAPLAGGTPHWPKGSVAINVMGFSIPPNAQGGQYPYSFAPDSKGGYVVGEQNPEDLTTFNMLELYLMGLASAAEVPEYFALKDQAMDLRAGQVLGAADIVPVRVADIVAAAGPRLPDAASSQKQFRSATIILSERPLDGYAMALYDYFARRGEARTELDCSAGMVAGMRCKPWYLATGGRSTMSTRIR</sequence>
<protein>
    <recommendedName>
        <fullName evidence="4">Lipoprotein</fullName>
    </recommendedName>
</protein>
<evidence type="ECO:0000313" key="2">
    <source>
        <dbReference type="EMBL" id="MCS0809335.1"/>
    </source>
</evidence>
<accession>A0ABT2DDD9</accession>
<keyword evidence="3" id="KW-1185">Reference proteome</keyword>
<comment type="caution">
    <text evidence="2">The sequence shown here is derived from an EMBL/GenBank/DDBJ whole genome shotgun (WGS) entry which is preliminary data.</text>
</comment>
<dbReference type="EMBL" id="JANUHB010000003">
    <property type="protein sequence ID" value="MCS0809335.1"/>
    <property type="molecule type" value="Genomic_DNA"/>
</dbReference>
<dbReference type="Proteomes" id="UP001206126">
    <property type="component" value="Unassembled WGS sequence"/>
</dbReference>
<gene>
    <name evidence="2" type="ORF">NX774_15530</name>
</gene>
<evidence type="ECO:0000313" key="3">
    <source>
        <dbReference type="Proteomes" id="UP001206126"/>
    </source>
</evidence>
<name>A0ABT2DDD9_9BURK</name>
<keyword evidence="1" id="KW-0732">Signal</keyword>
<reference evidence="2 3" key="1">
    <citation type="submission" date="2022-08" db="EMBL/GenBank/DDBJ databases">
        <title>Reclassification of Massilia species as members of the genera Telluria, Duganella, Pseudoduganella, Mokoshia gen. nov. and Zemynaea gen. nov. using orthogonal and non-orthogonal genome-based approaches.</title>
        <authorList>
            <person name="Bowman J.P."/>
        </authorList>
    </citation>
    <scope>NUCLEOTIDE SEQUENCE [LARGE SCALE GENOMIC DNA]</scope>
    <source>
        <strain evidence="2 3">JCM 31605</strain>
    </source>
</reference>
<evidence type="ECO:0000256" key="1">
    <source>
        <dbReference type="SAM" id="SignalP"/>
    </source>
</evidence>
<feature type="signal peptide" evidence="1">
    <location>
        <begin position="1"/>
        <end position="24"/>
    </location>
</feature>
<dbReference type="RefSeq" id="WP_258823145.1">
    <property type="nucleotide sequence ID" value="NZ_JANUHB010000003.1"/>
</dbReference>
<dbReference type="PROSITE" id="PS51257">
    <property type="entry name" value="PROKAR_LIPOPROTEIN"/>
    <property type="match status" value="1"/>
</dbReference>